<sequence length="1012" mass="105311">MRAKILAVSALVTASTLAVSLVAVPPASAADELGPEQVAEQLLSEAGLDYQDWVPQESGRGPVNTDVPADAWRPREAPDADKTNQARQAAKAPDRAIPTTGGTGDLPGYTFMEFPFFDANGGTSIRVNVGSGNLLIQETEAAVAGPGVGLEVQRVFNSIPAPFGDISERWATSLGSLGLVGTATSNDAHFYGPTGYIAKFTRSGSTWTAPAGLNASLSFGANGVGTVRFNRTGLTYKFTNGYATSITDRNGVGLTLSYDDRGIQTVTNATGDTVWFDYIGGVGNAWVRQIEDGPGRSTNFEHGSVPGILGSTTSFARGDWSIESDVDNRDRPNALERSDGKRIEFEYAQDASGKVTKVTQKAPGFDDVVTEFDYTASGTVVTDPRGGTSAYEIDDQNRVTSAEDQLGRTRSQTWTPNSDVATSTDAIGSNVTTSEYDDLNNLTSVSLPTGAATQAIYAQGPNCPNAQAGNPYQPKCAIDPAGNTSSMEYDAAGNLTKQSDTTSGTTSVQQYAYENSSGSICGGFAGQVCTATDANGNVTSYEYTAGNVTKVDAPAPLGDTTYQYDGLNRLTSVTDGNGHTTAYGYDNRDRVTSTTYNDGSVVLSAWNLDGTLAGTSDSKIATVQSFEHDLLGQITSQTTQSSTPGVISSAATMTHDAAGNLLSHSDVTGTTQYSYDAASQLTRLVEPGGACPTSGTPGANSGCILFDYDENGQESKRTLPGGATTVTNRDDSGRPTRVTAKTGAGATAVDIGYSYAAPGSGDDLANVQSRTAYKEEGITAGAVTTYSYNERNRLTLAEERIGANVSASWKYAYDGAGNRTSQTRAGATGAAAGTTNYSYNAAHQLTSVTGQSTTFTYDGAGNQTRNGLSGVSSSFGDRLQAASAGSTSYSYLAGGNSSRLTSGGTSFVNTPLGATQESAGNTVMQYTYSPQGQPIGYRAAARWYYVQDLLGSVVGVFSASGTYAGGYSYSPYGEARSTGTATAVTANPIRYIGGHHESGGERDPVSRTVSLC</sequence>
<accession>A0ABP7BNU8</accession>
<dbReference type="PANTHER" id="PTHR32305">
    <property type="match status" value="1"/>
</dbReference>
<keyword evidence="2" id="KW-0732">Signal</keyword>
<feature type="signal peptide" evidence="2">
    <location>
        <begin position="1"/>
        <end position="29"/>
    </location>
</feature>
<feature type="region of interest" description="Disordered" evidence="1">
    <location>
        <begin position="53"/>
        <end position="104"/>
    </location>
</feature>
<dbReference type="Gene3D" id="2.180.10.10">
    <property type="entry name" value="RHS repeat-associated core"/>
    <property type="match status" value="2"/>
</dbReference>
<dbReference type="InterPro" id="IPR050708">
    <property type="entry name" value="T6SS_VgrG/RHS"/>
</dbReference>
<name>A0ABP7BNU8_9MICO</name>
<evidence type="ECO:0000256" key="1">
    <source>
        <dbReference type="SAM" id="MobiDB-lite"/>
    </source>
</evidence>
<feature type="compositionally biased region" description="Basic and acidic residues" evidence="1">
    <location>
        <begin position="994"/>
        <end position="1005"/>
    </location>
</feature>
<keyword evidence="4" id="KW-1185">Reference proteome</keyword>
<protein>
    <submittedName>
        <fullName evidence="3">RHS repeat-associated core domain-containing protein</fullName>
    </submittedName>
</protein>
<comment type="caution">
    <text evidence="3">The sequence shown here is derived from an EMBL/GenBank/DDBJ whole genome shotgun (WGS) entry which is preliminary data.</text>
</comment>
<dbReference type="PANTHER" id="PTHR32305:SF15">
    <property type="entry name" value="PROTEIN RHSA-RELATED"/>
    <property type="match status" value="1"/>
</dbReference>
<evidence type="ECO:0000256" key="2">
    <source>
        <dbReference type="SAM" id="SignalP"/>
    </source>
</evidence>
<evidence type="ECO:0000313" key="3">
    <source>
        <dbReference type="EMBL" id="GAA3663922.1"/>
    </source>
</evidence>
<feature type="region of interest" description="Disordered" evidence="1">
    <location>
        <begin position="402"/>
        <end position="422"/>
    </location>
</feature>
<dbReference type="EMBL" id="BAAAYV010000015">
    <property type="protein sequence ID" value="GAA3663922.1"/>
    <property type="molecule type" value="Genomic_DNA"/>
</dbReference>
<dbReference type="InterPro" id="IPR006530">
    <property type="entry name" value="YD"/>
</dbReference>
<dbReference type="NCBIfam" id="TIGR01643">
    <property type="entry name" value="YD_repeat_2x"/>
    <property type="match status" value="3"/>
</dbReference>
<organism evidence="3 4">
    <name type="scientific">Microbacterium marinilacus</name>
    <dbReference type="NCBI Taxonomy" id="415209"/>
    <lineage>
        <taxon>Bacteria</taxon>
        <taxon>Bacillati</taxon>
        <taxon>Actinomycetota</taxon>
        <taxon>Actinomycetes</taxon>
        <taxon>Micrococcales</taxon>
        <taxon>Microbacteriaceae</taxon>
        <taxon>Microbacterium</taxon>
    </lineage>
</organism>
<evidence type="ECO:0000313" key="4">
    <source>
        <dbReference type="Proteomes" id="UP001410795"/>
    </source>
</evidence>
<dbReference type="RefSeq" id="WP_221860648.1">
    <property type="nucleotide sequence ID" value="NZ_BAAAYV010000015.1"/>
</dbReference>
<proteinExistence type="predicted"/>
<dbReference type="Pfam" id="PF05593">
    <property type="entry name" value="RHS_repeat"/>
    <property type="match status" value="3"/>
</dbReference>
<dbReference type="InterPro" id="IPR031325">
    <property type="entry name" value="RHS_repeat"/>
</dbReference>
<feature type="chain" id="PRO_5045982094" evidence="2">
    <location>
        <begin position="30"/>
        <end position="1012"/>
    </location>
</feature>
<reference evidence="4" key="1">
    <citation type="journal article" date="2019" name="Int. J. Syst. Evol. Microbiol.">
        <title>The Global Catalogue of Microorganisms (GCM) 10K type strain sequencing project: providing services to taxonomists for standard genome sequencing and annotation.</title>
        <authorList>
            <consortium name="The Broad Institute Genomics Platform"/>
            <consortium name="The Broad Institute Genome Sequencing Center for Infectious Disease"/>
            <person name="Wu L."/>
            <person name="Ma J."/>
        </authorList>
    </citation>
    <scope>NUCLEOTIDE SEQUENCE [LARGE SCALE GENOMIC DNA]</scope>
    <source>
        <strain evidence="4">JCM 16546</strain>
    </source>
</reference>
<dbReference type="Proteomes" id="UP001410795">
    <property type="component" value="Unassembled WGS sequence"/>
</dbReference>
<gene>
    <name evidence="3" type="ORF">GCM10022202_27290</name>
</gene>
<feature type="compositionally biased region" description="Basic and acidic residues" evidence="1">
    <location>
        <begin position="72"/>
        <end position="84"/>
    </location>
</feature>
<feature type="region of interest" description="Disordered" evidence="1">
    <location>
        <begin position="993"/>
        <end position="1012"/>
    </location>
</feature>
<feature type="region of interest" description="Disordered" evidence="1">
    <location>
        <begin position="714"/>
        <end position="739"/>
    </location>
</feature>